<dbReference type="Gene3D" id="3.40.50.720">
    <property type="entry name" value="NAD(P)-binding Rossmann-like Domain"/>
    <property type="match status" value="1"/>
</dbReference>
<comment type="catalytic activity">
    <reaction evidence="6">
        <text>D-mannitol + NAD(+) = D-fructose + NADH + H(+)</text>
        <dbReference type="Rhea" id="RHEA:12084"/>
        <dbReference type="ChEBI" id="CHEBI:15378"/>
        <dbReference type="ChEBI" id="CHEBI:16899"/>
        <dbReference type="ChEBI" id="CHEBI:37721"/>
        <dbReference type="ChEBI" id="CHEBI:57540"/>
        <dbReference type="ChEBI" id="CHEBI:57945"/>
        <dbReference type="EC" id="1.1.1.67"/>
    </reaction>
</comment>
<dbReference type="InterPro" id="IPR050988">
    <property type="entry name" value="Mannitol_DH/Oxidoreductase"/>
</dbReference>
<evidence type="ECO:0000259" key="10">
    <source>
        <dbReference type="Pfam" id="PF08125"/>
    </source>
</evidence>
<dbReference type="Pfam" id="PF08125">
    <property type="entry name" value="Mannitol_dh_C"/>
    <property type="match status" value="1"/>
</dbReference>
<dbReference type="Pfam" id="PF01232">
    <property type="entry name" value="Mannitol_dh"/>
    <property type="match status" value="1"/>
</dbReference>
<dbReference type="GO" id="GO:0046029">
    <property type="term" value="F:mannitol dehydrogenase activity"/>
    <property type="evidence" value="ECO:0007669"/>
    <property type="project" value="TreeGrafter"/>
</dbReference>
<evidence type="ECO:0000256" key="1">
    <source>
        <dbReference type="ARBA" id="ARBA00006541"/>
    </source>
</evidence>
<dbReference type="InterPro" id="IPR013328">
    <property type="entry name" value="6PGD_dom2"/>
</dbReference>
<evidence type="ECO:0000256" key="4">
    <source>
        <dbReference type="ARBA" id="ARBA00038970"/>
    </source>
</evidence>
<dbReference type="GO" id="GO:0050086">
    <property type="term" value="F:mannitol 2-dehydrogenase activity"/>
    <property type="evidence" value="ECO:0007669"/>
    <property type="project" value="UniProtKB-EC"/>
</dbReference>
<keyword evidence="2" id="KW-0560">Oxidoreductase</keyword>
<dbReference type="FunFam" id="3.40.50.720:FF:000129">
    <property type="entry name" value="D-mannonate oxidoreductase"/>
    <property type="match status" value="1"/>
</dbReference>
<evidence type="ECO:0000256" key="8">
    <source>
        <dbReference type="SAM" id="MobiDB-lite"/>
    </source>
</evidence>
<gene>
    <name evidence="11" type="ORF">B5807_09900</name>
</gene>
<evidence type="ECO:0000313" key="11">
    <source>
        <dbReference type="EMBL" id="OSS47302.1"/>
    </source>
</evidence>
<dbReference type="InterPro" id="IPR013118">
    <property type="entry name" value="Mannitol_DH_C"/>
</dbReference>
<dbReference type="InterPro" id="IPR008927">
    <property type="entry name" value="6-PGluconate_DH-like_C_sf"/>
</dbReference>
<dbReference type="EC" id="1.1.1.67" evidence="4"/>
<evidence type="ECO:0000256" key="7">
    <source>
        <dbReference type="ARBA" id="ARBA00058571"/>
    </source>
</evidence>
<dbReference type="FunCoup" id="A0A1Y2LUJ8">
    <property type="interactions" value="49"/>
</dbReference>
<evidence type="ECO:0000256" key="6">
    <source>
        <dbReference type="ARBA" id="ARBA00047733"/>
    </source>
</evidence>
<organism evidence="11 12">
    <name type="scientific">Epicoccum nigrum</name>
    <name type="common">Soil fungus</name>
    <name type="synonym">Epicoccum purpurascens</name>
    <dbReference type="NCBI Taxonomy" id="105696"/>
    <lineage>
        <taxon>Eukaryota</taxon>
        <taxon>Fungi</taxon>
        <taxon>Dikarya</taxon>
        <taxon>Ascomycota</taxon>
        <taxon>Pezizomycotina</taxon>
        <taxon>Dothideomycetes</taxon>
        <taxon>Pleosporomycetidae</taxon>
        <taxon>Pleosporales</taxon>
        <taxon>Pleosporineae</taxon>
        <taxon>Didymellaceae</taxon>
        <taxon>Epicoccum</taxon>
    </lineage>
</organism>
<feature type="domain" description="Mannitol dehydrogenase C-terminal" evidence="10">
    <location>
        <begin position="377"/>
        <end position="566"/>
    </location>
</feature>
<evidence type="ECO:0000256" key="3">
    <source>
        <dbReference type="ARBA" id="ARBA00023027"/>
    </source>
</evidence>
<dbReference type="InterPro" id="IPR000669">
    <property type="entry name" value="Mannitol_DH"/>
</dbReference>
<dbReference type="InterPro" id="IPR013131">
    <property type="entry name" value="Mannitol_DH_N"/>
</dbReference>
<name>A0A1Y2LUJ8_EPING</name>
<reference evidence="11 12" key="1">
    <citation type="journal article" date="2017" name="Genome Announc.">
        <title>Genome sequence of the saprophytic ascomycete Epicoccum nigrum ICMP 19927 strain isolated from New Zealand.</title>
        <authorList>
            <person name="Fokin M."/>
            <person name="Fleetwood D."/>
            <person name="Weir B.S."/>
            <person name="Villas-Boas S.G."/>
        </authorList>
    </citation>
    <scope>NUCLEOTIDE SEQUENCE [LARGE SCALE GENOMIC DNA]</scope>
    <source>
        <strain evidence="11 12">ICMP 19927</strain>
    </source>
</reference>
<feature type="domain" description="Mannitol dehydrogenase N-terminal" evidence="9">
    <location>
        <begin position="116"/>
        <end position="366"/>
    </location>
</feature>
<dbReference type="SUPFAM" id="SSF51735">
    <property type="entry name" value="NAD(P)-binding Rossmann-fold domains"/>
    <property type="match status" value="1"/>
</dbReference>
<proteinExistence type="inferred from homology"/>
<dbReference type="PANTHER" id="PTHR43362:SF1">
    <property type="entry name" value="MANNITOL DEHYDROGENASE 2-RELATED"/>
    <property type="match status" value="1"/>
</dbReference>
<accession>A0A1Y2LUJ8</accession>
<evidence type="ECO:0000256" key="5">
    <source>
        <dbReference type="ARBA" id="ARBA00040250"/>
    </source>
</evidence>
<dbReference type="Proteomes" id="UP000193240">
    <property type="component" value="Unassembled WGS sequence"/>
</dbReference>
<dbReference type="InterPro" id="IPR036291">
    <property type="entry name" value="NAD(P)-bd_dom_sf"/>
</dbReference>
<evidence type="ECO:0000259" key="9">
    <source>
        <dbReference type="Pfam" id="PF01232"/>
    </source>
</evidence>
<dbReference type="STRING" id="105696.A0A1Y2LUJ8"/>
<dbReference type="EMBL" id="KZ107849">
    <property type="protein sequence ID" value="OSS47302.1"/>
    <property type="molecule type" value="Genomic_DNA"/>
</dbReference>
<dbReference type="AlphaFoldDB" id="A0A1Y2LUJ8"/>
<feature type="region of interest" description="Disordered" evidence="8">
    <location>
        <begin position="23"/>
        <end position="86"/>
    </location>
</feature>
<feature type="compositionally biased region" description="Low complexity" evidence="8">
    <location>
        <begin position="40"/>
        <end position="67"/>
    </location>
</feature>
<dbReference type="InParanoid" id="A0A1Y2LUJ8"/>
<evidence type="ECO:0000313" key="12">
    <source>
        <dbReference type="Proteomes" id="UP000193240"/>
    </source>
</evidence>
<evidence type="ECO:0000256" key="2">
    <source>
        <dbReference type="ARBA" id="ARBA00023002"/>
    </source>
</evidence>
<keyword evidence="3" id="KW-0520">NAD</keyword>
<dbReference type="SUPFAM" id="SSF48179">
    <property type="entry name" value="6-phosphogluconate dehydrogenase C-terminal domain-like"/>
    <property type="match status" value="1"/>
</dbReference>
<dbReference type="Gene3D" id="1.10.1040.10">
    <property type="entry name" value="N-(1-d-carboxylethyl)-l-norvaline Dehydrogenase, domain 2"/>
    <property type="match status" value="1"/>
</dbReference>
<comment type="similarity">
    <text evidence="1">Belongs to the mannitol dehydrogenase family.</text>
</comment>
<comment type="function">
    <text evidence="7">Catalyzes the NAD(H)-dependent interconversion of D-fructose and D-mannitol in the mannitol metabolic pathway.</text>
</comment>
<protein>
    <recommendedName>
        <fullName evidence="5">Mannitol 2-dehydrogenase</fullName>
        <ecNumber evidence="4">1.1.1.67</ecNumber>
    </recommendedName>
</protein>
<dbReference type="PRINTS" id="PR00084">
    <property type="entry name" value="MTLDHDRGNASE"/>
</dbReference>
<keyword evidence="12" id="KW-1185">Reference proteome</keyword>
<dbReference type="OMA" id="IVASWAR"/>
<dbReference type="PANTHER" id="PTHR43362">
    <property type="entry name" value="MANNITOL DEHYDROGENASE DSF1-RELATED"/>
    <property type="match status" value="1"/>
</dbReference>
<sequence length="579" mass="64271">MAPLNLAKQAKFAVSLAQKSSTSTLRSSLRPFPRSIAARTHSTTSTSSSKLSTPQTTPQKQQVTATTLPQSRNYSQAAAAMPHSTESESLKLNSANLTSLENCTVPTYDRSSIKHGIVHVGVGGFHRAHLAVYVDSLLEQLKLKDWAICGVGMQPFDAEMRDALVPQDNLYTLVERSAPGTKARVIGSITDYLFAPDNSEAVIAKMAHPDTHIVSMTITESGYFYNENTHQLMTEHPDMVADLAGASPPRTFFGYVYAALARRYEAGLKPFTVLSCDNMQKNGHITRDMLVSFAQIRNPDVAAWLSANGAFPNSMVDRITPRTVDEDVVSLRNEFGVEDAWPVVTEPFSQWVVEDKFCDGRPAFEKVGVQVVKDVKNVEEFELMKLRLLNASHTAMGYSGYLAGFKYIHETINDPIFGKYIRNMMNEEVKPLLPPIPGVDVDEYIQTLIGRFSNPTLKDEITRICLGGSGKMPQFIMPSIAEQIIAGGPLRRLTLATAAWFRYLRGVDEQGRDFQLSFDPRNDELQHIARDEGNPMKLLSIKDLFGDDLRGDERFVKELTEAYNSLESEGAMKTIEKTA</sequence>